<feature type="transmembrane region" description="Helical" evidence="1">
    <location>
        <begin position="15"/>
        <end position="37"/>
    </location>
</feature>
<comment type="caution">
    <text evidence="2">The sequence shown here is derived from an EMBL/GenBank/DDBJ whole genome shotgun (WGS) entry which is preliminary data.</text>
</comment>
<dbReference type="PANTHER" id="PTHR39218:SF1">
    <property type="entry name" value="OXIDOREDUCTASE 14 KDA SUBUNIT, PUTATIVE (AFU_ORTHOLOGUE AFUA_1G12110)-RELATED"/>
    <property type="match status" value="1"/>
</dbReference>
<protein>
    <submittedName>
        <fullName evidence="2">Uncharacterized protein</fullName>
    </submittedName>
</protein>
<proteinExistence type="predicted"/>
<keyword evidence="1" id="KW-0472">Membrane</keyword>
<feature type="non-terminal residue" evidence="2">
    <location>
        <position position="1"/>
    </location>
</feature>
<gene>
    <name evidence="2" type="ORF">INT47_009742</name>
</gene>
<reference evidence="2" key="1">
    <citation type="submission" date="2020-12" db="EMBL/GenBank/DDBJ databases">
        <title>Metabolic potential, ecology and presence of endohyphal bacteria is reflected in genomic diversity of Mucoromycotina.</title>
        <authorList>
            <person name="Muszewska A."/>
            <person name="Okrasinska A."/>
            <person name="Steczkiewicz K."/>
            <person name="Drgas O."/>
            <person name="Orlowska M."/>
            <person name="Perlinska-Lenart U."/>
            <person name="Aleksandrzak-Piekarczyk T."/>
            <person name="Szatraj K."/>
            <person name="Zielenkiewicz U."/>
            <person name="Pilsyk S."/>
            <person name="Malc E."/>
            <person name="Mieczkowski P."/>
            <person name="Kruszewska J.S."/>
            <person name="Biernat P."/>
            <person name="Pawlowska J."/>
        </authorList>
    </citation>
    <scope>NUCLEOTIDE SEQUENCE</scope>
    <source>
        <strain evidence="2">WA0000017839</strain>
    </source>
</reference>
<evidence type="ECO:0000256" key="1">
    <source>
        <dbReference type="SAM" id="Phobius"/>
    </source>
</evidence>
<keyword evidence="3" id="KW-1185">Reference proteome</keyword>
<evidence type="ECO:0000313" key="2">
    <source>
        <dbReference type="EMBL" id="KAG2197026.1"/>
    </source>
</evidence>
<accession>A0A8H7QSW2</accession>
<dbReference type="AlphaFoldDB" id="A0A8H7QSW2"/>
<dbReference type="EMBL" id="JAEPRD010000135">
    <property type="protein sequence ID" value="KAG2197026.1"/>
    <property type="molecule type" value="Genomic_DNA"/>
</dbReference>
<name>A0A8H7QSW2_9FUNG</name>
<sequence>SPSLPPLQFFKKRSFNMSLISSVSGFAAFGVLVRTYALGLQKRPIFSNPSSHALAAGVFGSVGYFLYNVQERQTAAIAAKKEVMIKNRARAEELATQ</sequence>
<organism evidence="2 3">
    <name type="scientific">Mucor saturninus</name>
    <dbReference type="NCBI Taxonomy" id="64648"/>
    <lineage>
        <taxon>Eukaryota</taxon>
        <taxon>Fungi</taxon>
        <taxon>Fungi incertae sedis</taxon>
        <taxon>Mucoromycota</taxon>
        <taxon>Mucoromycotina</taxon>
        <taxon>Mucoromycetes</taxon>
        <taxon>Mucorales</taxon>
        <taxon>Mucorineae</taxon>
        <taxon>Mucoraceae</taxon>
        <taxon>Mucor</taxon>
    </lineage>
</organism>
<dbReference type="PANTHER" id="PTHR39218">
    <property type="entry name" value="OXIDOREDUCTASE 14 KDA SUBUNIT, PUTATIVE (AFU_ORTHOLOGUE AFUA_1G12110)-RELATED"/>
    <property type="match status" value="1"/>
</dbReference>
<dbReference type="Proteomes" id="UP000603453">
    <property type="component" value="Unassembled WGS sequence"/>
</dbReference>
<dbReference type="OrthoDB" id="2141050at2759"/>
<evidence type="ECO:0000313" key="3">
    <source>
        <dbReference type="Proteomes" id="UP000603453"/>
    </source>
</evidence>
<keyword evidence="1" id="KW-0812">Transmembrane</keyword>
<keyword evidence="1" id="KW-1133">Transmembrane helix</keyword>